<dbReference type="Proteomes" id="UP000694523">
    <property type="component" value="Unplaced"/>
</dbReference>
<reference evidence="4" key="2">
    <citation type="submission" date="2025-09" db="UniProtKB">
        <authorList>
            <consortium name="Ensembl"/>
        </authorList>
    </citation>
    <scope>IDENTIFICATION</scope>
</reference>
<evidence type="ECO:0000256" key="2">
    <source>
        <dbReference type="SAM" id="MobiDB-lite"/>
    </source>
</evidence>
<feature type="compositionally biased region" description="Basic and acidic residues" evidence="2">
    <location>
        <begin position="251"/>
        <end position="265"/>
    </location>
</feature>
<dbReference type="InterPro" id="IPR050540">
    <property type="entry name" value="F-actin_Monoox_Mical"/>
</dbReference>
<dbReference type="Ensembl" id="ENSNMLT00000016358.1">
    <property type="protein sequence ID" value="ENSNMLP00000014552.1"/>
    <property type="gene ID" value="ENSNMLG00000009693.1"/>
</dbReference>
<dbReference type="InterPro" id="IPR022735">
    <property type="entry name" value="bMERB_dom"/>
</dbReference>
<dbReference type="PANTHER" id="PTHR23167">
    <property type="entry name" value="CALPONIN HOMOLOGY DOMAIN-CONTAINING PROTEIN DDB_G0272472-RELATED"/>
    <property type="match status" value="1"/>
</dbReference>
<feature type="coiled-coil region" evidence="1">
    <location>
        <begin position="331"/>
        <end position="365"/>
    </location>
</feature>
<protein>
    <recommendedName>
        <fullName evidence="3">BMERB domain-containing protein</fullName>
    </recommendedName>
</protein>
<feature type="compositionally biased region" description="Low complexity" evidence="2">
    <location>
        <begin position="155"/>
        <end position="165"/>
    </location>
</feature>
<dbReference type="AlphaFoldDB" id="A0A8C6T8Q0"/>
<feature type="domain" description="BMERB" evidence="3">
    <location>
        <begin position="321"/>
        <end position="472"/>
    </location>
</feature>
<dbReference type="SMART" id="SM01203">
    <property type="entry name" value="DUF3585"/>
    <property type="match status" value="1"/>
</dbReference>
<feature type="region of interest" description="Disordered" evidence="2">
    <location>
        <begin position="480"/>
        <end position="501"/>
    </location>
</feature>
<reference evidence="4" key="1">
    <citation type="submission" date="2025-08" db="UniProtKB">
        <authorList>
            <consortium name="Ensembl"/>
        </authorList>
    </citation>
    <scope>IDENTIFICATION</scope>
</reference>
<feature type="compositionally biased region" description="Basic and acidic residues" evidence="2">
    <location>
        <begin position="15"/>
        <end position="154"/>
    </location>
</feature>
<evidence type="ECO:0000313" key="4">
    <source>
        <dbReference type="Ensembl" id="ENSNMLP00000014552.1"/>
    </source>
</evidence>
<keyword evidence="5" id="KW-1185">Reference proteome</keyword>
<proteinExistence type="predicted"/>
<evidence type="ECO:0000313" key="5">
    <source>
        <dbReference type="Proteomes" id="UP000694523"/>
    </source>
</evidence>
<dbReference type="PANTHER" id="PTHR23167:SF87">
    <property type="entry name" value="MICAL-LIKE PROTEIN 2"/>
    <property type="match status" value="1"/>
</dbReference>
<accession>A0A8C6T8Q0</accession>
<name>A0A8C6T8Q0_9GOBI</name>
<evidence type="ECO:0000259" key="3">
    <source>
        <dbReference type="PROSITE" id="PS51848"/>
    </source>
</evidence>
<feature type="region of interest" description="Disordered" evidence="2">
    <location>
        <begin position="1"/>
        <end position="330"/>
    </location>
</feature>
<keyword evidence="1" id="KW-0175">Coiled coil</keyword>
<feature type="compositionally biased region" description="Polar residues" evidence="2">
    <location>
        <begin position="235"/>
        <end position="250"/>
    </location>
</feature>
<feature type="compositionally biased region" description="Basic residues" evidence="2">
    <location>
        <begin position="1"/>
        <end position="14"/>
    </location>
</feature>
<feature type="compositionally biased region" description="Basic and acidic residues" evidence="2">
    <location>
        <begin position="311"/>
        <end position="330"/>
    </location>
</feature>
<organism evidence="4 5">
    <name type="scientific">Neogobius melanostomus</name>
    <name type="common">round goby</name>
    <dbReference type="NCBI Taxonomy" id="47308"/>
    <lineage>
        <taxon>Eukaryota</taxon>
        <taxon>Metazoa</taxon>
        <taxon>Chordata</taxon>
        <taxon>Craniata</taxon>
        <taxon>Vertebrata</taxon>
        <taxon>Euteleostomi</taxon>
        <taxon>Actinopterygii</taxon>
        <taxon>Neopterygii</taxon>
        <taxon>Teleostei</taxon>
        <taxon>Neoteleostei</taxon>
        <taxon>Acanthomorphata</taxon>
        <taxon>Gobiaria</taxon>
        <taxon>Gobiiformes</taxon>
        <taxon>Gobioidei</taxon>
        <taxon>Gobiidae</taxon>
        <taxon>Benthophilinae</taxon>
        <taxon>Neogobiini</taxon>
        <taxon>Neogobius</taxon>
    </lineage>
</organism>
<evidence type="ECO:0000256" key="1">
    <source>
        <dbReference type="SAM" id="Coils"/>
    </source>
</evidence>
<sequence length="501" mass="59712">GRERRRRERRRKGGREKEKGREREEKEREKKRGREREKEIVREREEKEREKEREREREKEKGREREKEIVREREEKEREKKREKERVREREEKERVREREEKEREKERVREREEKEKERVREREEKEREKERVREREEKEREKERVREREENEKAQSQAKASAAAFISKKLTEENNKPGWTVNQTHNPAEVAKKEVVRGRVRLRADASLLSDLTVPTSEDRRSPSPRCTPEAQKSRSTSPHPSGAQSESPSDWRARLKPVAKDPSPKSSSQPPSKPWTNGSDPSQSTVPSRLAPRIPVTAPAHEGVGTPPRDSRGDKDSNKTKPKAEHIPQDEILRELQQIEDNLNELERTGVDLELKLRTSEENGEDESVMNDLMVDWFTLIRNKQVAMRRESELVYIGRTQELEVEQPTVEQELRSLLDKPEHLKTPWDRRREEKLMKKLVEIVNNRNALVEGLDEDRLREEEEDEQLNQLMMNFNLKKDKSKKKSPMSRLFGWSSKAS</sequence>
<dbReference type="Pfam" id="PF12130">
    <property type="entry name" value="bMERB_dom"/>
    <property type="match status" value="1"/>
</dbReference>
<feature type="compositionally biased region" description="Polar residues" evidence="2">
    <location>
        <begin position="277"/>
        <end position="289"/>
    </location>
</feature>
<dbReference type="PROSITE" id="PS51848">
    <property type="entry name" value="BMERB"/>
    <property type="match status" value="1"/>
</dbReference>